<keyword evidence="4 7" id="KW-0812">Transmembrane</keyword>
<evidence type="ECO:0000313" key="9">
    <source>
        <dbReference type="EMBL" id="CCH32065.1"/>
    </source>
</evidence>
<dbReference type="Gene3D" id="1.20.1250.20">
    <property type="entry name" value="MFS general substrate transporter like domains"/>
    <property type="match status" value="1"/>
</dbReference>
<comment type="subcellular location">
    <subcellularLocation>
        <location evidence="1">Cell membrane</location>
        <topology evidence="1">Multi-pass membrane protein</topology>
    </subcellularLocation>
</comment>
<dbReference type="PANTHER" id="PTHR23513">
    <property type="entry name" value="INTEGRAL MEMBRANE EFFLUX PROTEIN-RELATED"/>
    <property type="match status" value="1"/>
</dbReference>
<keyword evidence="2" id="KW-0813">Transport</keyword>
<feature type="transmembrane region" description="Helical" evidence="7">
    <location>
        <begin position="379"/>
        <end position="397"/>
    </location>
</feature>
<proteinExistence type="predicted"/>
<feature type="transmembrane region" description="Helical" evidence="7">
    <location>
        <begin position="217"/>
        <end position="235"/>
    </location>
</feature>
<feature type="transmembrane region" description="Helical" evidence="7">
    <location>
        <begin position="85"/>
        <end position="107"/>
    </location>
</feature>
<dbReference type="Proteomes" id="UP000006281">
    <property type="component" value="Chromosome"/>
</dbReference>
<dbReference type="eggNOG" id="COG2814">
    <property type="taxonomic scope" value="Bacteria"/>
</dbReference>
<dbReference type="PATRIC" id="fig|1179773.3.peg.4800"/>
<dbReference type="OrthoDB" id="4544213at2"/>
<keyword evidence="10" id="KW-1185">Reference proteome</keyword>
<feature type="transmembrane region" description="Helical" evidence="7">
    <location>
        <begin position="348"/>
        <end position="373"/>
    </location>
</feature>
<feature type="transmembrane region" description="Helical" evidence="7">
    <location>
        <begin position="282"/>
        <end position="301"/>
    </location>
</feature>
<dbReference type="GO" id="GO:0022857">
    <property type="term" value="F:transmembrane transporter activity"/>
    <property type="evidence" value="ECO:0007669"/>
    <property type="project" value="InterPro"/>
</dbReference>
<dbReference type="CDD" id="cd06173">
    <property type="entry name" value="MFS_MefA_like"/>
    <property type="match status" value="1"/>
</dbReference>
<evidence type="ECO:0000256" key="7">
    <source>
        <dbReference type="SAM" id="Phobius"/>
    </source>
</evidence>
<evidence type="ECO:0000256" key="4">
    <source>
        <dbReference type="ARBA" id="ARBA00022692"/>
    </source>
</evidence>
<dbReference type="InterPro" id="IPR036259">
    <property type="entry name" value="MFS_trans_sf"/>
</dbReference>
<keyword evidence="6 7" id="KW-0472">Membrane</keyword>
<dbReference type="STRING" id="1179773.BN6_47900"/>
<feature type="transmembrane region" description="Helical" evidence="7">
    <location>
        <begin position="43"/>
        <end position="65"/>
    </location>
</feature>
<evidence type="ECO:0000256" key="1">
    <source>
        <dbReference type="ARBA" id="ARBA00004651"/>
    </source>
</evidence>
<dbReference type="AlphaFoldDB" id="K0JW73"/>
<dbReference type="InterPro" id="IPR020846">
    <property type="entry name" value="MFS_dom"/>
</dbReference>
<keyword evidence="3" id="KW-1003">Cell membrane</keyword>
<protein>
    <submittedName>
        <fullName evidence="9">Permease, MFS-type</fullName>
    </submittedName>
</protein>
<evidence type="ECO:0000256" key="2">
    <source>
        <dbReference type="ARBA" id="ARBA00022448"/>
    </source>
</evidence>
<feature type="transmembrane region" description="Helical" evidence="7">
    <location>
        <begin position="152"/>
        <end position="181"/>
    </location>
</feature>
<dbReference type="HOGENOM" id="CLU_034180_16_1_11"/>
<reference evidence="9 10" key="1">
    <citation type="journal article" date="2012" name="BMC Genomics">
        <title>Complete genome sequence of Saccharothrix espanaensis DSM 44229T and comparison to the other completely sequenced Pseudonocardiaceae.</title>
        <authorList>
            <person name="Strobel T."/>
            <person name="Al-Dilaimi A."/>
            <person name="Blom J."/>
            <person name="Gessner A."/>
            <person name="Kalinowski J."/>
            <person name="Luzhetska M."/>
            <person name="Puhler A."/>
            <person name="Szczepanowski R."/>
            <person name="Bechthold A."/>
            <person name="Ruckert C."/>
        </authorList>
    </citation>
    <scope>NUCLEOTIDE SEQUENCE [LARGE SCALE GENOMIC DNA]</scope>
    <source>
        <strain evidence="10">ATCC 51144 / DSM 44229 / JCM 9112 / NBRC 15066 / NRRL 15764</strain>
    </source>
</reference>
<feature type="transmembrane region" description="Helical" evidence="7">
    <location>
        <begin position="313"/>
        <end position="336"/>
    </location>
</feature>
<dbReference type="Pfam" id="PF05977">
    <property type="entry name" value="MFS_3"/>
    <property type="match status" value="1"/>
</dbReference>
<dbReference type="KEGG" id="sesp:BN6_47900"/>
<dbReference type="InterPro" id="IPR010290">
    <property type="entry name" value="TM_effector"/>
</dbReference>
<evidence type="ECO:0000259" key="8">
    <source>
        <dbReference type="PROSITE" id="PS50850"/>
    </source>
</evidence>
<evidence type="ECO:0000256" key="6">
    <source>
        <dbReference type="ARBA" id="ARBA00023136"/>
    </source>
</evidence>
<feature type="transmembrane region" description="Helical" evidence="7">
    <location>
        <begin position="12"/>
        <end position="36"/>
    </location>
</feature>
<dbReference type="RefSeq" id="WP_015102177.1">
    <property type="nucleotide sequence ID" value="NC_019673.1"/>
</dbReference>
<organism evidence="9 10">
    <name type="scientific">Saccharothrix espanaensis (strain ATCC 51144 / DSM 44229 / JCM 9112 / NBRC 15066 / NRRL 15764)</name>
    <dbReference type="NCBI Taxonomy" id="1179773"/>
    <lineage>
        <taxon>Bacteria</taxon>
        <taxon>Bacillati</taxon>
        <taxon>Actinomycetota</taxon>
        <taxon>Actinomycetes</taxon>
        <taxon>Pseudonocardiales</taxon>
        <taxon>Pseudonocardiaceae</taxon>
        <taxon>Saccharothrix</taxon>
    </lineage>
</organism>
<dbReference type="PROSITE" id="PS50850">
    <property type="entry name" value="MFS"/>
    <property type="match status" value="1"/>
</dbReference>
<feature type="domain" description="Major facilitator superfamily (MFS) profile" evidence="8">
    <location>
        <begin position="1"/>
        <end position="400"/>
    </location>
</feature>
<dbReference type="PANTHER" id="PTHR23513:SF6">
    <property type="entry name" value="MAJOR FACILITATOR SUPERFAMILY ASSOCIATED DOMAIN-CONTAINING PROTEIN"/>
    <property type="match status" value="1"/>
</dbReference>
<evidence type="ECO:0000313" key="10">
    <source>
        <dbReference type="Proteomes" id="UP000006281"/>
    </source>
</evidence>
<feature type="transmembrane region" description="Helical" evidence="7">
    <location>
        <begin position="255"/>
        <end position="275"/>
    </location>
</feature>
<dbReference type="EMBL" id="HE804045">
    <property type="protein sequence ID" value="CCH32065.1"/>
    <property type="molecule type" value="Genomic_DNA"/>
</dbReference>
<accession>K0JW73</accession>
<sequence length="407" mass="42686">MFELLKDSTYIRYWLAVVASFLGDAMARITLIYVAATLTDAPTALIALVIIAQLLPTGVLGVFAGPLTDRLPKRVLLVGSDLARVAIVLAMIPALHSTTLLLVLIFLEGLGKTFFETARIAAIPAIVGAHSIPSAVALFQSTNHTLNLVGPALGGVLIAIGSVPVVLVINAGTFVVSALLLGSMKVLKTVPVSDAPPQRYWAALREGLREVLRVPTLRFLFAFLVPMMIVLGLFTTNFNAQLLTVFGLPAAEYGLAHALFGGGAVLGALLGPMMVRRYPVRGLLLATVALFGVSLVVLAPTEWVRGQFGITAVLAWCLVSGLGSSLFQVPIANTVLRDLPEVLRGRGVGLLNSVMTTSMVIGVALGGLTATWLGVADSIVYAGVALLLCALAFAIPARRAPQLEATP</sequence>
<dbReference type="SUPFAM" id="SSF103473">
    <property type="entry name" value="MFS general substrate transporter"/>
    <property type="match status" value="1"/>
</dbReference>
<keyword evidence="5 7" id="KW-1133">Transmembrane helix</keyword>
<evidence type="ECO:0000256" key="3">
    <source>
        <dbReference type="ARBA" id="ARBA00022475"/>
    </source>
</evidence>
<gene>
    <name evidence="9" type="ordered locus">BN6_47900</name>
</gene>
<name>K0JW73_SACES</name>
<feature type="transmembrane region" description="Helical" evidence="7">
    <location>
        <begin position="119"/>
        <end position="140"/>
    </location>
</feature>
<dbReference type="BioCyc" id="SESP1179773:BN6_RS23165-MONOMER"/>
<evidence type="ECO:0000256" key="5">
    <source>
        <dbReference type="ARBA" id="ARBA00022989"/>
    </source>
</evidence>
<dbReference type="GO" id="GO:0005886">
    <property type="term" value="C:plasma membrane"/>
    <property type="evidence" value="ECO:0007669"/>
    <property type="project" value="UniProtKB-SubCell"/>
</dbReference>